<evidence type="ECO:0000256" key="3">
    <source>
        <dbReference type="ARBA" id="ARBA00022618"/>
    </source>
</evidence>
<keyword evidence="3" id="KW-0132">Cell division</keyword>
<dbReference type="GO" id="GO:0051782">
    <property type="term" value="P:negative regulation of cell division"/>
    <property type="evidence" value="ECO:0007669"/>
    <property type="project" value="TreeGrafter"/>
</dbReference>
<dbReference type="EMBL" id="JNAS01000002">
    <property type="protein sequence ID" value="KGG08231.1"/>
    <property type="molecule type" value="Genomic_DNA"/>
</dbReference>
<feature type="binding site" evidence="10">
    <location>
        <begin position="14"/>
        <end position="21"/>
    </location>
    <ligand>
        <name>ATP</name>
        <dbReference type="ChEBI" id="CHEBI:30616"/>
    </ligand>
</feature>
<dbReference type="GO" id="GO:0000917">
    <property type="term" value="P:division septum assembly"/>
    <property type="evidence" value="ECO:0007669"/>
    <property type="project" value="UniProtKB-KW"/>
</dbReference>
<sequence length="271" mass="29826">MGKNTRTILICSGKGGVGKTTLTANLGIALANSGATTAVLDADFGLRNLDLLLGLENRIIYTAQDVLDKNCRLDQALVRHKKEPNLALLPAGDPRMLDWMKPEDMKKISELLSEKFDFVLVDCPAGVEDGFKNALAACKEAIVVTNPELSAVRDADRVIGILNTSDIEPIQLVINRVRPNMMASQEMLSIEDVQGILSLPLLGIVLEDEQVIISTNRGEPLTLSDRRSPAKKCYLNVSQRLTNKDVPIIDLKKEGKSLKDKFMRLMQTKVF</sequence>
<dbReference type="GO" id="GO:0005829">
    <property type="term" value="C:cytosol"/>
    <property type="evidence" value="ECO:0007669"/>
    <property type="project" value="TreeGrafter"/>
</dbReference>
<keyword evidence="5 10" id="KW-0067">ATP-binding</keyword>
<comment type="similarity">
    <text evidence="1">Belongs to the ParA family. MinD subfamily.</text>
</comment>
<proteinExistence type="inferred from homology"/>
<dbReference type="GO" id="GO:0016887">
    <property type="term" value="F:ATP hydrolysis activity"/>
    <property type="evidence" value="ECO:0007669"/>
    <property type="project" value="InterPro"/>
</dbReference>
<dbReference type="Gene3D" id="3.40.50.300">
    <property type="entry name" value="P-loop containing nucleotide triphosphate hydrolases"/>
    <property type="match status" value="1"/>
</dbReference>
<keyword evidence="6" id="KW-0717">Septation</keyword>
<dbReference type="Pfam" id="PF01656">
    <property type="entry name" value="CbiA"/>
    <property type="match status" value="1"/>
</dbReference>
<evidence type="ECO:0000256" key="4">
    <source>
        <dbReference type="ARBA" id="ARBA00022741"/>
    </source>
</evidence>
<dbReference type="SUPFAM" id="SSF52540">
    <property type="entry name" value="P-loop containing nucleoside triphosphate hydrolases"/>
    <property type="match status" value="1"/>
</dbReference>
<gene>
    <name evidence="12" type="ORF">EV02_0899</name>
</gene>
<evidence type="ECO:0000256" key="7">
    <source>
        <dbReference type="ARBA" id="ARBA00023306"/>
    </source>
</evidence>
<reference evidence="13" key="1">
    <citation type="journal article" date="2014" name="Sci. Data">
        <title>Genomes of diverse isolates of the marine cyanobacterium Prochlorococcus.</title>
        <authorList>
            <person name="Biller S."/>
            <person name="Berube P."/>
            <person name="Thompson J."/>
            <person name="Kelly L."/>
            <person name="Roggensack S."/>
            <person name="Awad L."/>
            <person name="Roache-Johnson K."/>
            <person name="Ding H."/>
            <person name="Giovannoni S.J."/>
            <person name="Moore L.R."/>
            <person name="Chisholm S.W."/>
        </authorList>
    </citation>
    <scope>NUCLEOTIDE SEQUENCE [LARGE SCALE GENOMIC DNA]</scope>
    <source>
        <strain evidence="13">SB</strain>
    </source>
</reference>
<dbReference type="InterPro" id="IPR027417">
    <property type="entry name" value="P-loop_NTPase"/>
</dbReference>
<evidence type="ECO:0000256" key="6">
    <source>
        <dbReference type="ARBA" id="ARBA00023210"/>
    </source>
</evidence>
<dbReference type="Proteomes" id="UP000030345">
    <property type="component" value="Unassembled WGS sequence"/>
</dbReference>
<evidence type="ECO:0000313" key="12">
    <source>
        <dbReference type="EMBL" id="KGG08231.1"/>
    </source>
</evidence>
<dbReference type="InterPro" id="IPR002586">
    <property type="entry name" value="CobQ/CobB/MinD/ParA_Nub-bd_dom"/>
</dbReference>
<comment type="caution">
    <text evidence="12">The sequence shown here is derived from an EMBL/GenBank/DDBJ whole genome shotgun (WGS) entry which is preliminary data.</text>
</comment>
<dbReference type="CDD" id="cd02036">
    <property type="entry name" value="MinD"/>
    <property type="match status" value="1"/>
</dbReference>
<dbReference type="NCBIfam" id="TIGR01968">
    <property type="entry name" value="minD_bact"/>
    <property type="match status" value="1"/>
</dbReference>
<dbReference type="OrthoDB" id="9773088at2"/>
<dbReference type="AlphaFoldDB" id="A0A0A2B300"/>
<dbReference type="InterPro" id="IPR050625">
    <property type="entry name" value="ParA/MinD_ATPase"/>
</dbReference>
<evidence type="ECO:0000256" key="10">
    <source>
        <dbReference type="PIRSR" id="PIRSR003092-1"/>
    </source>
</evidence>
<name>A0A0A2B300_PROMR</name>
<dbReference type="InterPro" id="IPR025501">
    <property type="entry name" value="MinD_FleN"/>
</dbReference>
<evidence type="ECO:0000313" key="13">
    <source>
        <dbReference type="Proteomes" id="UP000030345"/>
    </source>
</evidence>
<dbReference type="InterPro" id="IPR010223">
    <property type="entry name" value="MinD"/>
</dbReference>
<feature type="domain" description="CobQ/CobB/MinD/ParA nucleotide binding" evidence="11">
    <location>
        <begin position="8"/>
        <end position="221"/>
    </location>
</feature>
<organism evidence="12 13">
    <name type="scientific">Prochlorococcus marinus str. SB</name>
    <dbReference type="NCBI Taxonomy" id="59926"/>
    <lineage>
        <taxon>Bacteria</taxon>
        <taxon>Bacillati</taxon>
        <taxon>Cyanobacteriota</taxon>
        <taxon>Cyanophyceae</taxon>
        <taxon>Synechococcales</taxon>
        <taxon>Prochlorococcaceae</taxon>
        <taxon>Prochlorococcus</taxon>
    </lineage>
</organism>
<dbReference type="RefSeq" id="WP_032519594.1">
    <property type="nucleotide sequence ID" value="NZ_CP138981.1"/>
</dbReference>
<protein>
    <recommendedName>
        <fullName evidence="2">Septum site-determining protein MinD</fullName>
    </recommendedName>
    <alternativeName>
        <fullName evidence="9">Cell division inhibitor MinD</fullName>
    </alternativeName>
</protein>
<evidence type="ECO:0000256" key="9">
    <source>
        <dbReference type="ARBA" id="ARBA00032845"/>
    </source>
</evidence>
<evidence type="ECO:0000259" key="11">
    <source>
        <dbReference type="Pfam" id="PF01656"/>
    </source>
</evidence>
<evidence type="ECO:0000256" key="8">
    <source>
        <dbReference type="ARBA" id="ARBA00025436"/>
    </source>
</evidence>
<evidence type="ECO:0000256" key="1">
    <source>
        <dbReference type="ARBA" id="ARBA00010257"/>
    </source>
</evidence>
<evidence type="ECO:0000256" key="2">
    <source>
        <dbReference type="ARBA" id="ARBA00016887"/>
    </source>
</evidence>
<keyword evidence="4 10" id="KW-0547">Nucleotide-binding</keyword>
<dbReference type="PIRSF" id="PIRSF003092">
    <property type="entry name" value="MinD"/>
    <property type="match status" value="1"/>
</dbReference>
<evidence type="ECO:0000256" key="5">
    <source>
        <dbReference type="ARBA" id="ARBA00022840"/>
    </source>
</evidence>
<keyword evidence="7" id="KW-0131">Cell cycle</keyword>
<dbReference type="GO" id="GO:0009898">
    <property type="term" value="C:cytoplasmic side of plasma membrane"/>
    <property type="evidence" value="ECO:0007669"/>
    <property type="project" value="TreeGrafter"/>
</dbReference>
<dbReference type="GO" id="GO:0005524">
    <property type="term" value="F:ATP binding"/>
    <property type="evidence" value="ECO:0007669"/>
    <property type="project" value="UniProtKB-KW"/>
</dbReference>
<dbReference type="PANTHER" id="PTHR43384:SF6">
    <property type="entry name" value="SEPTUM SITE-DETERMINING PROTEIN MIND HOMOLOG, CHLOROPLASTIC"/>
    <property type="match status" value="1"/>
</dbReference>
<dbReference type="STRING" id="59926.EV02_0899"/>
<dbReference type="PANTHER" id="PTHR43384">
    <property type="entry name" value="SEPTUM SITE-DETERMINING PROTEIN MIND HOMOLOG, CHLOROPLASTIC-RELATED"/>
    <property type="match status" value="1"/>
</dbReference>
<comment type="function">
    <text evidence="8">ATPase required for the correct placement of the division site. Cell division inhibitors MinC and MinD act in concert to form an inhibitor capable of blocking formation of the polar Z ring septums. Rapidly oscillates between the poles of the cell to destabilize FtsZ filaments that have formed before they mature into polar Z rings.</text>
</comment>
<dbReference type="eggNOG" id="COG2894">
    <property type="taxonomic scope" value="Bacteria"/>
</dbReference>
<accession>A0A0A2B300</accession>